<dbReference type="AlphaFoldDB" id="A0A0B1SSI7"/>
<keyword evidence="2" id="KW-1185">Reference proteome</keyword>
<protein>
    <submittedName>
        <fullName evidence="1">Uncharacterized protein</fullName>
    </submittedName>
</protein>
<evidence type="ECO:0000313" key="1">
    <source>
        <dbReference type="EMBL" id="KHJ86487.1"/>
    </source>
</evidence>
<proteinExistence type="predicted"/>
<dbReference type="InterPro" id="IPR006150">
    <property type="entry name" value="Cys_repeat_1"/>
</dbReference>
<accession>A0A0B1SSI7</accession>
<dbReference type="SMART" id="SM00289">
    <property type="entry name" value="WR1"/>
    <property type="match status" value="1"/>
</dbReference>
<dbReference type="Pfam" id="PF14625">
    <property type="entry name" value="Lustrin_cystein"/>
    <property type="match status" value="1"/>
</dbReference>
<reference evidence="1 2" key="1">
    <citation type="submission" date="2014-03" db="EMBL/GenBank/DDBJ databases">
        <title>Draft genome of the hookworm Oesophagostomum dentatum.</title>
        <authorList>
            <person name="Mitreva M."/>
        </authorList>
    </citation>
    <scope>NUCLEOTIDE SEQUENCE [LARGE SCALE GENOMIC DNA]</scope>
    <source>
        <strain evidence="1 2">OD-Hann</strain>
    </source>
</reference>
<name>A0A0B1SSI7_OESDE</name>
<gene>
    <name evidence="1" type="ORF">OESDEN_13763</name>
</gene>
<evidence type="ECO:0000313" key="2">
    <source>
        <dbReference type="Proteomes" id="UP000053660"/>
    </source>
</evidence>
<dbReference type="EMBL" id="KN560270">
    <property type="protein sequence ID" value="KHJ86487.1"/>
    <property type="molecule type" value="Genomic_DNA"/>
</dbReference>
<dbReference type="OrthoDB" id="5895572at2759"/>
<sequence length="129" mass="14346">MALLYPKTGQPVTCSRSNQCPSGYVCKRNQVTQLFHCCTTPKPLEMNLYISKINALTKKKENTQTMINFFAPPRKIQRTPCPKNLVLFEGREGNKRIRRCQSTCPSAMSAVKGVCRANVSGTSSGKNDT</sequence>
<dbReference type="InterPro" id="IPR028150">
    <property type="entry name" value="Lustrin_cystein"/>
</dbReference>
<organism evidence="1 2">
    <name type="scientific">Oesophagostomum dentatum</name>
    <name type="common">Nodular worm</name>
    <dbReference type="NCBI Taxonomy" id="61180"/>
    <lineage>
        <taxon>Eukaryota</taxon>
        <taxon>Metazoa</taxon>
        <taxon>Ecdysozoa</taxon>
        <taxon>Nematoda</taxon>
        <taxon>Chromadorea</taxon>
        <taxon>Rhabditida</taxon>
        <taxon>Rhabditina</taxon>
        <taxon>Rhabditomorpha</taxon>
        <taxon>Strongyloidea</taxon>
        <taxon>Strongylidae</taxon>
        <taxon>Oesophagostomum</taxon>
    </lineage>
</organism>
<dbReference type="Proteomes" id="UP000053660">
    <property type="component" value="Unassembled WGS sequence"/>
</dbReference>